<organism evidence="2 3">
    <name type="scientific">candidate division WWE3 bacterium RIFCSPLOWO2_01_FULL_39_13</name>
    <dbReference type="NCBI Taxonomy" id="1802624"/>
    <lineage>
        <taxon>Bacteria</taxon>
        <taxon>Katanobacteria</taxon>
    </lineage>
</organism>
<protein>
    <recommendedName>
        <fullName evidence="1">PIN domain-containing protein</fullName>
    </recommendedName>
</protein>
<evidence type="ECO:0000313" key="3">
    <source>
        <dbReference type="Proteomes" id="UP000178771"/>
    </source>
</evidence>
<comment type="caution">
    <text evidence="2">The sequence shown here is derived from an EMBL/GenBank/DDBJ whole genome shotgun (WGS) entry which is preliminary data.</text>
</comment>
<dbReference type="SUPFAM" id="SSF88723">
    <property type="entry name" value="PIN domain-like"/>
    <property type="match status" value="1"/>
</dbReference>
<dbReference type="Pfam" id="PF01850">
    <property type="entry name" value="PIN"/>
    <property type="match status" value="1"/>
</dbReference>
<dbReference type="Gene3D" id="3.40.50.1010">
    <property type="entry name" value="5'-nuclease"/>
    <property type="match status" value="1"/>
</dbReference>
<proteinExistence type="predicted"/>
<dbReference type="EMBL" id="MEVH01000016">
    <property type="protein sequence ID" value="OGC51636.1"/>
    <property type="molecule type" value="Genomic_DNA"/>
</dbReference>
<accession>A0A1F4V326</accession>
<dbReference type="AlphaFoldDB" id="A0A1F4V326"/>
<reference evidence="2 3" key="1">
    <citation type="journal article" date="2016" name="Nat. Commun.">
        <title>Thousands of microbial genomes shed light on interconnected biogeochemical processes in an aquifer system.</title>
        <authorList>
            <person name="Anantharaman K."/>
            <person name="Brown C.T."/>
            <person name="Hug L.A."/>
            <person name="Sharon I."/>
            <person name="Castelle C.J."/>
            <person name="Probst A.J."/>
            <person name="Thomas B.C."/>
            <person name="Singh A."/>
            <person name="Wilkins M.J."/>
            <person name="Karaoz U."/>
            <person name="Brodie E.L."/>
            <person name="Williams K.H."/>
            <person name="Hubbard S.S."/>
            <person name="Banfield J.F."/>
        </authorList>
    </citation>
    <scope>NUCLEOTIDE SEQUENCE [LARGE SCALE GENOMIC DNA]</scope>
</reference>
<evidence type="ECO:0000259" key="1">
    <source>
        <dbReference type="Pfam" id="PF01850"/>
    </source>
</evidence>
<dbReference type="Proteomes" id="UP000178771">
    <property type="component" value="Unassembled WGS sequence"/>
</dbReference>
<sequence length="150" mass="17071">MANKKQSTQQKIKKIYIDTALYIYILNQDNGFSYVSSKIFNYCEENKITINASTIILTELLQHSKIQSDSSKKTNIKRIFLSTPNLQIIGVDITIAEYSAILAATYNLRVPDSVHLATAILSECEAFVTNDKKLKRVKEIDCILMDKFLK</sequence>
<dbReference type="InterPro" id="IPR002716">
    <property type="entry name" value="PIN_dom"/>
</dbReference>
<gene>
    <name evidence="2" type="ORF">A2982_02030</name>
</gene>
<feature type="domain" description="PIN" evidence="1">
    <location>
        <begin position="15"/>
        <end position="139"/>
    </location>
</feature>
<dbReference type="InterPro" id="IPR029060">
    <property type="entry name" value="PIN-like_dom_sf"/>
</dbReference>
<name>A0A1F4V326_UNCKA</name>
<dbReference type="STRING" id="1802624.A2982_02030"/>
<evidence type="ECO:0000313" key="2">
    <source>
        <dbReference type="EMBL" id="OGC51636.1"/>
    </source>
</evidence>